<evidence type="ECO:0000256" key="1">
    <source>
        <dbReference type="ARBA" id="ARBA00023098"/>
    </source>
</evidence>
<proteinExistence type="predicted"/>
<feature type="short sequence motif" description="DGA/G" evidence="2">
    <location>
        <begin position="398"/>
        <end position="400"/>
    </location>
</feature>
<dbReference type="AlphaFoldDB" id="A0A4S4AVR3"/>
<gene>
    <name evidence="5" type="ORF">E6O51_01965</name>
</gene>
<keyword evidence="2" id="KW-0442">Lipid degradation</keyword>
<dbReference type="GO" id="GO:0016787">
    <property type="term" value="F:hydrolase activity"/>
    <property type="evidence" value="ECO:0007669"/>
    <property type="project" value="UniProtKB-UniRule"/>
</dbReference>
<feature type="domain" description="PNPLA" evidence="4">
    <location>
        <begin position="173"/>
        <end position="411"/>
    </location>
</feature>
<dbReference type="OrthoDB" id="8914078at2"/>
<feature type="coiled-coil region" evidence="3">
    <location>
        <begin position="114"/>
        <end position="145"/>
    </location>
</feature>
<feature type="active site" description="Proton acceptor" evidence="2">
    <location>
        <position position="398"/>
    </location>
</feature>
<keyword evidence="2" id="KW-0378">Hydrolase</keyword>
<keyword evidence="6" id="KW-1185">Reference proteome</keyword>
<keyword evidence="3" id="KW-0175">Coiled coil</keyword>
<evidence type="ECO:0000256" key="3">
    <source>
        <dbReference type="SAM" id="Coils"/>
    </source>
</evidence>
<organism evidence="5 6">
    <name type="scientific">Pseudothauera rhizosphaerae</name>
    <dbReference type="NCBI Taxonomy" id="2565932"/>
    <lineage>
        <taxon>Bacteria</taxon>
        <taxon>Pseudomonadati</taxon>
        <taxon>Pseudomonadota</taxon>
        <taxon>Betaproteobacteria</taxon>
        <taxon>Rhodocyclales</taxon>
        <taxon>Zoogloeaceae</taxon>
        <taxon>Pseudothauera</taxon>
    </lineage>
</organism>
<protein>
    <recommendedName>
        <fullName evidence="4">PNPLA domain-containing protein</fullName>
    </recommendedName>
</protein>
<dbReference type="EMBL" id="SSOD01000002">
    <property type="protein sequence ID" value="THF64114.1"/>
    <property type="molecule type" value="Genomic_DNA"/>
</dbReference>
<sequence>MMNMPISGQGVSNSTVQWLDTVDNGSQKGGGGLWQKFTELFSPRTTTVNQFINTQETFKGYFSEQVSLLSESIPESQREVFLGRAQEAMNSIVESCLGKARDEAIGRGDGTITEKTLNEVIKSANEKAQQALENLTLMSRTMKDQGGDIRPQLLPRSGGGFNLVHQAPQIENLVLRGGGGKGLAYPPALRELEQAGMLAGVKHMVGSSAGALTATLLSSGMTTGKFQEFSEKTNVMSLMWQPLDKTQYPMVDTGLVGMKAGGAIEVLDQTSATQVSDYLKEHWNTLEFQTRLATMDEDSITRLGLLRDQKFGEGVDRSSQMITFGDLHLLHQIDPGTFKELTLTGFNNQDKSLQYFNFENTPGMPIAIAGRISMSLPIVCAPVIYDIGDGRGPQPWVDGGVGSNMPTGAIFDDLEGRDLEEARARTLLMTFDEDGKGYEALHGTEESRHTGAGGLDKFSGNPNIDQVRNQDRDNMYDSGVNTLVVLHSGLETLSFNPGKETLEHAKGLSSTRTLEFIEQHQNQRYMTEVSSLEDAISLMSDLEKEVIREGGRPDPRNYPDGEQDQQFRIDNDLYGLLTQEGIPQDIV</sequence>
<dbReference type="InterPro" id="IPR002641">
    <property type="entry name" value="PNPLA_dom"/>
</dbReference>
<evidence type="ECO:0000313" key="6">
    <source>
        <dbReference type="Proteomes" id="UP000307956"/>
    </source>
</evidence>
<feature type="short sequence motif" description="GXSXG" evidence="2">
    <location>
        <begin position="206"/>
        <end position="210"/>
    </location>
</feature>
<feature type="short sequence motif" description="GXGXXG" evidence="2">
    <location>
        <begin position="177"/>
        <end position="182"/>
    </location>
</feature>
<dbReference type="SUPFAM" id="SSF52151">
    <property type="entry name" value="FabD/lysophospholipase-like"/>
    <property type="match status" value="1"/>
</dbReference>
<evidence type="ECO:0000313" key="5">
    <source>
        <dbReference type="EMBL" id="THF64114.1"/>
    </source>
</evidence>
<dbReference type="Pfam" id="PF01734">
    <property type="entry name" value="Patatin"/>
    <property type="match status" value="1"/>
</dbReference>
<feature type="active site" description="Nucleophile" evidence="2">
    <location>
        <position position="208"/>
    </location>
</feature>
<dbReference type="Proteomes" id="UP000307956">
    <property type="component" value="Unassembled WGS sequence"/>
</dbReference>
<accession>A0A4S4AVR3</accession>
<evidence type="ECO:0000259" key="4">
    <source>
        <dbReference type="PROSITE" id="PS51635"/>
    </source>
</evidence>
<dbReference type="InterPro" id="IPR016035">
    <property type="entry name" value="Acyl_Trfase/lysoPLipase"/>
</dbReference>
<keyword evidence="1 2" id="KW-0443">Lipid metabolism</keyword>
<dbReference type="GO" id="GO:0016042">
    <property type="term" value="P:lipid catabolic process"/>
    <property type="evidence" value="ECO:0007669"/>
    <property type="project" value="UniProtKB-UniRule"/>
</dbReference>
<dbReference type="PANTHER" id="PTHR46394">
    <property type="entry name" value="ANNEXIN"/>
    <property type="match status" value="1"/>
</dbReference>
<dbReference type="PANTHER" id="PTHR46394:SF1">
    <property type="entry name" value="PNPLA DOMAIN-CONTAINING PROTEIN"/>
    <property type="match status" value="1"/>
</dbReference>
<dbReference type="PROSITE" id="PS51635">
    <property type="entry name" value="PNPLA"/>
    <property type="match status" value="1"/>
</dbReference>
<dbReference type="InterPro" id="IPR052580">
    <property type="entry name" value="Lipid_Hydrolase"/>
</dbReference>
<reference evidence="5 6" key="1">
    <citation type="submission" date="2019-04" db="EMBL/GenBank/DDBJ databases">
        <title>Azoarcus rhizosphaerae sp. nov. isolated from rhizosphere of Ficus religiosa.</title>
        <authorList>
            <person name="Lin S.-Y."/>
            <person name="Hameed A."/>
            <person name="Hsu Y.-H."/>
            <person name="Young C.-C."/>
        </authorList>
    </citation>
    <scope>NUCLEOTIDE SEQUENCE [LARGE SCALE GENOMIC DNA]</scope>
    <source>
        <strain evidence="5 6">CC-YHH848</strain>
    </source>
</reference>
<dbReference type="Gene3D" id="3.40.1090.10">
    <property type="entry name" value="Cytosolic phospholipase A2 catalytic domain"/>
    <property type="match status" value="1"/>
</dbReference>
<evidence type="ECO:0000256" key="2">
    <source>
        <dbReference type="PROSITE-ProRule" id="PRU01161"/>
    </source>
</evidence>
<name>A0A4S4AVR3_9RHOO</name>
<comment type="caution">
    <text evidence="5">The sequence shown here is derived from an EMBL/GenBank/DDBJ whole genome shotgun (WGS) entry which is preliminary data.</text>
</comment>